<organism evidence="2 3">
    <name type="scientific">Rotaria magnacalcarata</name>
    <dbReference type="NCBI Taxonomy" id="392030"/>
    <lineage>
        <taxon>Eukaryota</taxon>
        <taxon>Metazoa</taxon>
        <taxon>Spiralia</taxon>
        <taxon>Gnathifera</taxon>
        <taxon>Rotifera</taxon>
        <taxon>Eurotatoria</taxon>
        <taxon>Bdelloidea</taxon>
        <taxon>Philodinida</taxon>
        <taxon>Philodinidae</taxon>
        <taxon>Rotaria</taxon>
    </lineage>
</organism>
<feature type="compositionally biased region" description="Basic and acidic residues" evidence="1">
    <location>
        <begin position="122"/>
        <end position="132"/>
    </location>
</feature>
<dbReference type="GO" id="GO:0019905">
    <property type="term" value="F:syntaxin binding"/>
    <property type="evidence" value="ECO:0007669"/>
    <property type="project" value="TreeGrafter"/>
</dbReference>
<dbReference type="PANTHER" id="PTHR10241:SF29">
    <property type="entry name" value="LETHAL(2) GIANT LARVAE PROTEIN"/>
    <property type="match status" value="1"/>
</dbReference>
<reference evidence="2" key="1">
    <citation type="submission" date="2021-02" db="EMBL/GenBank/DDBJ databases">
        <authorList>
            <person name="Nowell W R."/>
        </authorList>
    </citation>
    <scope>NUCLEOTIDE SEQUENCE</scope>
</reference>
<evidence type="ECO:0000256" key="1">
    <source>
        <dbReference type="SAM" id="MobiDB-lite"/>
    </source>
</evidence>
<name>A0A8S3IMT4_9BILA</name>
<dbReference type="Proteomes" id="UP000676336">
    <property type="component" value="Unassembled WGS sequence"/>
</dbReference>
<dbReference type="AlphaFoldDB" id="A0A8S3IMT4"/>
<accession>A0A8S3IMT4</accession>
<evidence type="ECO:0000313" key="2">
    <source>
        <dbReference type="EMBL" id="CAF5203413.1"/>
    </source>
</evidence>
<dbReference type="EMBL" id="CAJOBI010334179">
    <property type="protein sequence ID" value="CAF5203413.1"/>
    <property type="molecule type" value="Genomic_DNA"/>
</dbReference>
<gene>
    <name evidence="2" type="ORF">SMN809_LOCUS76160</name>
</gene>
<comment type="caution">
    <text evidence="2">The sequence shown here is derived from an EMBL/GenBank/DDBJ whole genome shotgun (WGS) entry which is preliminary data.</text>
</comment>
<dbReference type="GO" id="GO:0030864">
    <property type="term" value="C:cortical actin cytoskeleton"/>
    <property type="evidence" value="ECO:0007669"/>
    <property type="project" value="TreeGrafter"/>
</dbReference>
<dbReference type="PANTHER" id="PTHR10241">
    <property type="entry name" value="LETHAL 2 GIANT LARVAE PROTEIN"/>
    <property type="match status" value="1"/>
</dbReference>
<sequence>HHFLFPASLMVKTNLDNPDESHSEYCLTCLDNMGHISIYSLPTFRRQILFNCVKPTDITALSSLQFTPYAHAFYLQSSSEFTEVTFSLKNSSPCSMMISYDKLQRKTILRSNEDQSSQQISSKRDESHDHVEELTHEILSKDSICSSTPKTIDNKNEYEEPESITIIKSNPNENNSGFSTNSDSAIDLNSMNITNNQPSNDEVLKPIEHDPPSFQSTPLKGNSFQPRHSFKQHILFR</sequence>
<dbReference type="GO" id="GO:0030866">
    <property type="term" value="P:cortical actin cytoskeleton organization"/>
    <property type="evidence" value="ECO:0007669"/>
    <property type="project" value="TreeGrafter"/>
</dbReference>
<evidence type="ECO:0000313" key="3">
    <source>
        <dbReference type="Proteomes" id="UP000676336"/>
    </source>
</evidence>
<dbReference type="GO" id="GO:0051294">
    <property type="term" value="P:establishment of spindle orientation"/>
    <property type="evidence" value="ECO:0007669"/>
    <property type="project" value="TreeGrafter"/>
</dbReference>
<dbReference type="GO" id="GO:0005886">
    <property type="term" value="C:plasma membrane"/>
    <property type="evidence" value="ECO:0007669"/>
    <property type="project" value="TreeGrafter"/>
</dbReference>
<dbReference type="GO" id="GO:0006893">
    <property type="term" value="P:Golgi to plasma membrane transport"/>
    <property type="evidence" value="ECO:0007669"/>
    <property type="project" value="TreeGrafter"/>
</dbReference>
<feature type="region of interest" description="Disordered" evidence="1">
    <location>
        <begin position="110"/>
        <end position="132"/>
    </location>
</feature>
<protein>
    <submittedName>
        <fullName evidence="2">Uncharacterized protein</fullName>
    </submittedName>
</protein>
<dbReference type="GO" id="GO:0032878">
    <property type="term" value="P:regulation of establishment or maintenance of cell polarity"/>
    <property type="evidence" value="ECO:0007669"/>
    <property type="project" value="TreeGrafter"/>
</dbReference>
<dbReference type="GO" id="GO:0008593">
    <property type="term" value="P:regulation of Notch signaling pathway"/>
    <property type="evidence" value="ECO:0007669"/>
    <property type="project" value="TreeGrafter"/>
</dbReference>
<dbReference type="GO" id="GO:0005096">
    <property type="term" value="F:GTPase activator activity"/>
    <property type="evidence" value="ECO:0007669"/>
    <property type="project" value="TreeGrafter"/>
</dbReference>
<proteinExistence type="predicted"/>
<dbReference type="GO" id="GO:0045159">
    <property type="term" value="F:myosin II binding"/>
    <property type="evidence" value="ECO:0007669"/>
    <property type="project" value="TreeGrafter"/>
</dbReference>
<feature type="non-terminal residue" evidence="2">
    <location>
        <position position="1"/>
    </location>
</feature>